<evidence type="ECO:0000256" key="5">
    <source>
        <dbReference type="ARBA" id="ARBA00023136"/>
    </source>
</evidence>
<gene>
    <name evidence="13" type="ORF">BCR43DRAFT_495884</name>
</gene>
<name>A0A1X2H6M3_SYNRA</name>
<keyword evidence="4 10" id="KW-1133">Transmembrane helix</keyword>
<evidence type="ECO:0000256" key="4">
    <source>
        <dbReference type="ARBA" id="ARBA00022989"/>
    </source>
</evidence>
<evidence type="ECO:0000256" key="3">
    <source>
        <dbReference type="ARBA" id="ARBA00022692"/>
    </source>
</evidence>
<dbReference type="EC" id="2.3.1.225" evidence="10"/>
<evidence type="ECO:0000256" key="10">
    <source>
        <dbReference type="RuleBase" id="RU079119"/>
    </source>
</evidence>
<evidence type="ECO:0000256" key="9">
    <source>
        <dbReference type="ARBA" id="ARBA00048048"/>
    </source>
</evidence>
<dbReference type="PANTHER" id="PTHR22883">
    <property type="entry name" value="ZINC FINGER DHHC DOMAIN CONTAINING PROTEIN"/>
    <property type="match status" value="1"/>
</dbReference>
<comment type="catalytic activity">
    <reaction evidence="9 10">
        <text>L-cysteinyl-[protein] + hexadecanoyl-CoA = S-hexadecanoyl-L-cysteinyl-[protein] + CoA</text>
        <dbReference type="Rhea" id="RHEA:36683"/>
        <dbReference type="Rhea" id="RHEA-COMP:10131"/>
        <dbReference type="Rhea" id="RHEA-COMP:11032"/>
        <dbReference type="ChEBI" id="CHEBI:29950"/>
        <dbReference type="ChEBI" id="CHEBI:57287"/>
        <dbReference type="ChEBI" id="CHEBI:57379"/>
        <dbReference type="ChEBI" id="CHEBI:74151"/>
        <dbReference type="EC" id="2.3.1.225"/>
    </reaction>
</comment>
<feature type="transmembrane region" description="Helical" evidence="10">
    <location>
        <begin position="204"/>
        <end position="227"/>
    </location>
</feature>
<dbReference type="EMBL" id="MCGN01000008">
    <property type="protein sequence ID" value="ORY94113.1"/>
    <property type="molecule type" value="Genomic_DNA"/>
</dbReference>
<feature type="transmembrane region" description="Helical" evidence="10">
    <location>
        <begin position="6"/>
        <end position="24"/>
    </location>
</feature>
<evidence type="ECO:0000256" key="1">
    <source>
        <dbReference type="ARBA" id="ARBA00004141"/>
    </source>
</evidence>
<organism evidence="13 14">
    <name type="scientific">Syncephalastrum racemosum</name>
    <name type="common">Filamentous fungus</name>
    <dbReference type="NCBI Taxonomy" id="13706"/>
    <lineage>
        <taxon>Eukaryota</taxon>
        <taxon>Fungi</taxon>
        <taxon>Fungi incertae sedis</taxon>
        <taxon>Mucoromycota</taxon>
        <taxon>Mucoromycotina</taxon>
        <taxon>Mucoromycetes</taxon>
        <taxon>Mucorales</taxon>
        <taxon>Syncephalastraceae</taxon>
        <taxon>Syncephalastrum</taxon>
    </lineage>
</organism>
<dbReference type="GO" id="GO:0005794">
    <property type="term" value="C:Golgi apparatus"/>
    <property type="evidence" value="ECO:0007669"/>
    <property type="project" value="TreeGrafter"/>
</dbReference>
<evidence type="ECO:0000259" key="12">
    <source>
        <dbReference type="Pfam" id="PF01529"/>
    </source>
</evidence>
<dbReference type="PROSITE" id="PS50216">
    <property type="entry name" value="DHHC"/>
    <property type="match status" value="1"/>
</dbReference>
<dbReference type="InterPro" id="IPR001594">
    <property type="entry name" value="Palmitoyltrfase_DHHC"/>
</dbReference>
<dbReference type="GO" id="GO:0019706">
    <property type="term" value="F:protein-cysteine S-palmitoyltransferase activity"/>
    <property type="evidence" value="ECO:0007669"/>
    <property type="project" value="UniProtKB-EC"/>
</dbReference>
<reference evidence="13 14" key="1">
    <citation type="submission" date="2016-07" db="EMBL/GenBank/DDBJ databases">
        <title>Pervasive Adenine N6-methylation of Active Genes in Fungi.</title>
        <authorList>
            <consortium name="DOE Joint Genome Institute"/>
            <person name="Mondo S.J."/>
            <person name="Dannebaum R.O."/>
            <person name="Kuo R.C."/>
            <person name="Labutti K."/>
            <person name="Haridas S."/>
            <person name="Kuo A."/>
            <person name="Salamov A."/>
            <person name="Ahrendt S.R."/>
            <person name="Lipzen A."/>
            <person name="Sullivan W."/>
            <person name="Andreopoulos W.B."/>
            <person name="Clum A."/>
            <person name="Lindquist E."/>
            <person name="Daum C."/>
            <person name="Ramamoorthy G.K."/>
            <person name="Gryganskyi A."/>
            <person name="Culley D."/>
            <person name="Magnuson J.K."/>
            <person name="James T.Y."/>
            <person name="O'Malley M.A."/>
            <person name="Stajich J.E."/>
            <person name="Spatafora J.W."/>
            <person name="Visel A."/>
            <person name="Grigoriev I.V."/>
        </authorList>
    </citation>
    <scope>NUCLEOTIDE SEQUENCE [LARGE SCALE GENOMIC DNA]</scope>
    <source>
        <strain evidence="13 14">NRRL 2496</strain>
    </source>
</reference>
<feature type="transmembrane region" description="Helical" evidence="10">
    <location>
        <begin position="111"/>
        <end position="130"/>
    </location>
</feature>
<dbReference type="FunCoup" id="A0A1X2H6M3">
    <property type="interactions" value="259"/>
</dbReference>
<feature type="transmembrane region" description="Helical" evidence="10">
    <location>
        <begin position="79"/>
        <end position="99"/>
    </location>
</feature>
<evidence type="ECO:0000256" key="11">
    <source>
        <dbReference type="SAM" id="MobiDB-lite"/>
    </source>
</evidence>
<evidence type="ECO:0000313" key="13">
    <source>
        <dbReference type="EMBL" id="ORY94113.1"/>
    </source>
</evidence>
<feature type="transmembrane region" description="Helical" evidence="10">
    <location>
        <begin position="267"/>
        <end position="288"/>
    </location>
</feature>
<keyword evidence="8 10" id="KW-0012">Acyltransferase</keyword>
<comment type="caution">
    <text evidence="13">The sequence shown here is derived from an EMBL/GenBank/DDBJ whole genome shotgun (WGS) entry which is preliminary data.</text>
</comment>
<evidence type="ECO:0000256" key="6">
    <source>
        <dbReference type="ARBA" id="ARBA00023139"/>
    </source>
</evidence>
<keyword evidence="5 10" id="KW-0472">Membrane</keyword>
<comment type="similarity">
    <text evidence="10">Belongs to the DHHC palmitoyltransferase family.</text>
</comment>
<proteinExistence type="inferred from homology"/>
<feature type="domain" description="Palmitoyltransferase DHHC" evidence="12">
    <location>
        <begin position="158"/>
        <end position="305"/>
    </location>
</feature>
<dbReference type="InParanoid" id="A0A1X2H6M3"/>
<sequence>MNILAYVVLSLLLFGLIVFVLLFGQNPRLRNGPIGKLHIVLTERLPRGVVAALKMGLGKTNWHRILRCWRYCFQARNPFLQIFFLVLTAGSIALFLTHAKPHIPNIYLRPMHSVIIPVQIVGLYVVYFVACMADPGIVTKENVARLLEIYPYDHIIYEPKDCSTCQLPKPARSKHCTMCNACISRLDHHCAWINRCVGANNHRYFFLFLFYLTQFCAYGAYLCFQVYRGFILDWGLDKAYVLDRTTGEKYPITFRKAMLHILQKDRMIGSICILASVASLVVGIFFLYQLYLAGRGVTTNEAFKWEMLEDSIDRGEFWMVDDDSSSDPPGCVPPTSQTSARRRQTSRDKKQQQTESPATAAAAAPRVRRRQIKSLDQVDNIYDKGFFRNLWEIVCPPR</sequence>
<dbReference type="Pfam" id="PF01529">
    <property type="entry name" value="DHHC"/>
    <property type="match status" value="1"/>
</dbReference>
<dbReference type="InterPro" id="IPR039859">
    <property type="entry name" value="PFA4/ZDH16/20/ERF2-like"/>
</dbReference>
<feature type="region of interest" description="Disordered" evidence="11">
    <location>
        <begin position="322"/>
        <end position="366"/>
    </location>
</feature>
<evidence type="ECO:0000256" key="8">
    <source>
        <dbReference type="ARBA" id="ARBA00023315"/>
    </source>
</evidence>
<keyword evidence="2 10" id="KW-0808">Transferase</keyword>
<dbReference type="OMA" id="HIYLIWA"/>
<keyword evidence="7" id="KW-0449">Lipoprotein</keyword>
<evidence type="ECO:0000256" key="7">
    <source>
        <dbReference type="ARBA" id="ARBA00023288"/>
    </source>
</evidence>
<dbReference type="GO" id="GO:0016020">
    <property type="term" value="C:membrane"/>
    <property type="evidence" value="ECO:0007669"/>
    <property type="project" value="UniProtKB-SubCell"/>
</dbReference>
<comment type="subcellular location">
    <subcellularLocation>
        <location evidence="1">Membrane</location>
        <topology evidence="1">Multi-pass membrane protein</topology>
    </subcellularLocation>
</comment>
<dbReference type="OrthoDB" id="9909019at2759"/>
<comment type="domain">
    <text evidence="10">The DHHC domain is required for palmitoyltransferase activity.</text>
</comment>
<keyword evidence="14" id="KW-1185">Reference proteome</keyword>
<dbReference type="GO" id="GO:0005783">
    <property type="term" value="C:endoplasmic reticulum"/>
    <property type="evidence" value="ECO:0007669"/>
    <property type="project" value="TreeGrafter"/>
</dbReference>
<dbReference type="Proteomes" id="UP000242180">
    <property type="component" value="Unassembled WGS sequence"/>
</dbReference>
<keyword evidence="6" id="KW-0564">Palmitate</keyword>
<accession>A0A1X2H6M3</accession>
<dbReference type="AlphaFoldDB" id="A0A1X2H6M3"/>
<keyword evidence="3 10" id="KW-0812">Transmembrane</keyword>
<evidence type="ECO:0000313" key="14">
    <source>
        <dbReference type="Proteomes" id="UP000242180"/>
    </source>
</evidence>
<dbReference type="STRING" id="13706.A0A1X2H6M3"/>
<evidence type="ECO:0000256" key="2">
    <source>
        <dbReference type="ARBA" id="ARBA00022679"/>
    </source>
</evidence>
<protein>
    <recommendedName>
        <fullName evidence="10">Palmitoyltransferase</fullName>
        <ecNumber evidence="10">2.3.1.225</ecNumber>
    </recommendedName>
</protein>
<dbReference type="GO" id="GO:0006612">
    <property type="term" value="P:protein targeting to membrane"/>
    <property type="evidence" value="ECO:0007669"/>
    <property type="project" value="TreeGrafter"/>
</dbReference>